<organism evidence="1">
    <name type="scientific">viral metagenome</name>
    <dbReference type="NCBI Taxonomy" id="1070528"/>
    <lineage>
        <taxon>unclassified sequences</taxon>
        <taxon>metagenomes</taxon>
        <taxon>organismal metagenomes</taxon>
    </lineage>
</organism>
<proteinExistence type="predicted"/>
<dbReference type="Pfam" id="PF13578">
    <property type="entry name" value="Methyltransf_24"/>
    <property type="match status" value="1"/>
</dbReference>
<evidence type="ECO:0008006" key="2">
    <source>
        <dbReference type="Google" id="ProtNLM"/>
    </source>
</evidence>
<sequence length="1122" mass="132843">MLLEINKKKYHICPNEYNVKIHPINNNLIILSELGEHERIIGLLNELSEKIEYCIINGPTHGGFIAMHLNYKRISLINVGQDHLININKNIEMYDKKEINFKENKKEKIRVMYNENGTNDFDDETTIHVSLANIKIIHSNKYKIIKLTNSALYIHYPLSFEKEFEEIFGYYKKNNELNYNNLFHFCMIIKDGGEKIRNVLRDNKKWIDRWTIVDTGSVDDTKEIIMEELGDKNGKLYEIPFIDFKKNRNDCLELAGTKCKYTVMLDDTYVINGDIISFFNEIRGDQFGDSYSLFIKSGDTTYTSNRIIKTDRNLRYIYRIHEVIEPKNNKNVIIPQNSVYIYDIKTEKFNKRTMERKKWDLEMLKMEINDDPNEPRHYYYVAQTYNLLGEYELAYEYFMKRYNHKNDERSFIYEKIDALFEATRIANFRINRPRSECLEGYLKVIEMDKTRPDAYYYVGIYYLDENPKMAYKYLKEGFQLGYPEDAQYSVRPTIYYYYIPSLLVRLCFENNENELGKRVCEYFMEKYELVKEMINDENPEIKKQIMMAWNQIYSKVLLVPNKLEYNKIIFPKNLPIFVIVADGGWKNWTGSDIDKDGMGGSETFIVEIAQYLVNNFQVFVFCRCLSEENYKNVTYLPIELFANFISTNYIQSCLISRYSEYLVMAYKGLIENIYFILHDLEPSINILVDSNKLKKIFCLTKWHVEYFLGTYSIFKKKTLDFSYGINSKFIAKDVIKKPNSFIYSSFPNRGLLPLLKMWDKIVEKYPSATLSIYCDLEHEWVKMVSKESLVEIKKMLEYLPNVKNYGWVNKEELSKAWKESEYWLYPCIFLETFCLTALECAASKTVAITSKLGALNDTVNTRGLMIEGDANTEIWQKKCLNELFKLMGDSEKKKYYIKENYRWALKNTWKKRAKDLLENYLLVDSELEYKFMGNWTNDIPLNSKIEFEKNMDLMCLNVGNNGVNILEVGTYSGTSLVNIARHIKNIKEIYVIDIWENYKENEVFSDLTCYIKELRVEESFYKNIAKIDKPVNVYKGKTVDMLLQLIKENKIMDFIYLDASHHYLDCIIDLTLCWKILNNGGYIIIDDVLSDKNLVDSVEYFIKSNKVNIISNQYRVCLEKKE</sequence>
<dbReference type="SUPFAM" id="SSF53756">
    <property type="entry name" value="UDP-Glycosyltransferase/glycogen phosphorylase"/>
    <property type="match status" value="1"/>
</dbReference>
<dbReference type="InterPro" id="IPR011990">
    <property type="entry name" value="TPR-like_helical_dom_sf"/>
</dbReference>
<dbReference type="AlphaFoldDB" id="A0A6C0H5T1"/>
<dbReference type="Gene3D" id="1.25.40.10">
    <property type="entry name" value="Tetratricopeptide repeat domain"/>
    <property type="match status" value="1"/>
</dbReference>
<evidence type="ECO:0000313" key="1">
    <source>
        <dbReference type="EMBL" id="QHT75921.1"/>
    </source>
</evidence>
<dbReference type="EMBL" id="MN739884">
    <property type="protein sequence ID" value="QHT75921.1"/>
    <property type="molecule type" value="Genomic_DNA"/>
</dbReference>
<reference evidence="1" key="1">
    <citation type="journal article" date="2020" name="Nature">
        <title>Giant virus diversity and host interactions through global metagenomics.</title>
        <authorList>
            <person name="Schulz F."/>
            <person name="Roux S."/>
            <person name="Paez-Espino D."/>
            <person name="Jungbluth S."/>
            <person name="Walsh D.A."/>
            <person name="Denef V.J."/>
            <person name="McMahon K.D."/>
            <person name="Konstantinidis K.T."/>
            <person name="Eloe-Fadrosh E.A."/>
            <person name="Kyrpides N.C."/>
            <person name="Woyke T."/>
        </authorList>
    </citation>
    <scope>NUCLEOTIDE SEQUENCE</scope>
    <source>
        <strain evidence="1">GVMAG-M-3300023179-71</strain>
    </source>
</reference>
<dbReference type="InterPro" id="IPR029063">
    <property type="entry name" value="SAM-dependent_MTases_sf"/>
</dbReference>
<protein>
    <recommendedName>
        <fullName evidence="2">Glycosyl transferase family 1 domain-containing protein</fullName>
    </recommendedName>
</protein>
<dbReference type="SUPFAM" id="SSF53448">
    <property type="entry name" value="Nucleotide-diphospho-sugar transferases"/>
    <property type="match status" value="1"/>
</dbReference>
<dbReference type="InterPro" id="IPR029044">
    <property type="entry name" value="Nucleotide-diphossugar_trans"/>
</dbReference>
<dbReference type="CDD" id="cd02440">
    <property type="entry name" value="AdoMet_MTases"/>
    <property type="match status" value="1"/>
</dbReference>
<dbReference type="Pfam" id="PF13692">
    <property type="entry name" value="Glyco_trans_1_4"/>
    <property type="match status" value="1"/>
</dbReference>
<dbReference type="SUPFAM" id="SSF53335">
    <property type="entry name" value="S-adenosyl-L-methionine-dependent methyltransferases"/>
    <property type="match status" value="1"/>
</dbReference>
<dbReference type="SUPFAM" id="SSF81901">
    <property type="entry name" value="HCP-like"/>
    <property type="match status" value="1"/>
</dbReference>
<name>A0A6C0H5T1_9ZZZZ</name>
<dbReference type="Gene3D" id="3.40.50.150">
    <property type="entry name" value="Vaccinia Virus protein VP39"/>
    <property type="match status" value="1"/>
</dbReference>
<dbReference type="Gene3D" id="3.40.50.2000">
    <property type="entry name" value="Glycogen Phosphorylase B"/>
    <property type="match status" value="1"/>
</dbReference>
<accession>A0A6C0H5T1</accession>